<comment type="caution">
    <text evidence="1">The sequence shown here is derived from an EMBL/GenBank/DDBJ whole genome shotgun (WGS) entry which is preliminary data.</text>
</comment>
<dbReference type="EMBL" id="CAJNOC010006180">
    <property type="protein sequence ID" value="CAF1071810.1"/>
    <property type="molecule type" value="Genomic_DNA"/>
</dbReference>
<reference evidence="1" key="1">
    <citation type="submission" date="2021-02" db="EMBL/GenBank/DDBJ databases">
        <authorList>
            <person name="Nowell W R."/>
        </authorList>
    </citation>
    <scope>NUCLEOTIDE SEQUENCE</scope>
    <source>
        <strain evidence="1">Ploen Becks lab</strain>
    </source>
</reference>
<sequence length="239" mass="28235">MLRNNKLIFPKISDKDNREIIAKNMKSPLGIPNKMEMIFDCEEYSNLSVFIDIDKGLFFSFTDKIGDDQVDFYVTCQDHIDIPDVTRYAKIEHRRFIKERAANSDDKPRKILNLAERPQCLAYLPIEDVVSGFEELKESHKTILMDQRLADFYDYVEQTYVVKYGITRGRYNKKINTLKDAMFNISLWNVNDRVTKDLPKTNNYCESWHNSFTGILNTHPLIYELIDKLRNEQNRTEKN</sequence>
<protein>
    <submittedName>
        <fullName evidence="1">Uncharacterized protein</fullName>
    </submittedName>
</protein>
<dbReference type="OrthoDB" id="7551987at2759"/>
<evidence type="ECO:0000313" key="2">
    <source>
        <dbReference type="Proteomes" id="UP000663879"/>
    </source>
</evidence>
<dbReference type="Proteomes" id="UP000663879">
    <property type="component" value="Unassembled WGS sequence"/>
</dbReference>
<gene>
    <name evidence="1" type="ORF">OXX778_LOCUS19765</name>
</gene>
<proteinExistence type="predicted"/>
<evidence type="ECO:0000313" key="1">
    <source>
        <dbReference type="EMBL" id="CAF1071810.1"/>
    </source>
</evidence>
<dbReference type="AlphaFoldDB" id="A0A814LZI2"/>
<organism evidence="1 2">
    <name type="scientific">Brachionus calyciflorus</name>
    <dbReference type="NCBI Taxonomy" id="104777"/>
    <lineage>
        <taxon>Eukaryota</taxon>
        <taxon>Metazoa</taxon>
        <taxon>Spiralia</taxon>
        <taxon>Gnathifera</taxon>
        <taxon>Rotifera</taxon>
        <taxon>Eurotatoria</taxon>
        <taxon>Monogononta</taxon>
        <taxon>Pseudotrocha</taxon>
        <taxon>Ploima</taxon>
        <taxon>Brachionidae</taxon>
        <taxon>Brachionus</taxon>
    </lineage>
</organism>
<keyword evidence="2" id="KW-1185">Reference proteome</keyword>
<accession>A0A814LZI2</accession>
<name>A0A814LZI2_9BILA</name>